<accession>A0A8W8LYR2</accession>
<name>A0A8W8LYR2_MAGGI</name>
<dbReference type="AlphaFoldDB" id="A0A8W8LYR2"/>
<sequence length="85" mass="9388">MVFRAFADKTCGNNRYNDGGVCKECPAGYFGINCTKMCPPLYYGIMCLQKCDCSPCHYVHGCMSTPSITGEILSTLRKLKKDSSN</sequence>
<organism evidence="1 2">
    <name type="scientific">Magallana gigas</name>
    <name type="common">Pacific oyster</name>
    <name type="synonym">Crassostrea gigas</name>
    <dbReference type="NCBI Taxonomy" id="29159"/>
    <lineage>
        <taxon>Eukaryota</taxon>
        <taxon>Metazoa</taxon>
        <taxon>Spiralia</taxon>
        <taxon>Lophotrochozoa</taxon>
        <taxon>Mollusca</taxon>
        <taxon>Bivalvia</taxon>
        <taxon>Autobranchia</taxon>
        <taxon>Pteriomorphia</taxon>
        <taxon>Ostreida</taxon>
        <taxon>Ostreoidea</taxon>
        <taxon>Ostreidae</taxon>
        <taxon>Magallana</taxon>
    </lineage>
</organism>
<evidence type="ECO:0000313" key="1">
    <source>
        <dbReference type="EnsemblMetazoa" id="G30231.1:cds"/>
    </source>
</evidence>
<keyword evidence="2" id="KW-1185">Reference proteome</keyword>
<reference evidence="1" key="1">
    <citation type="submission" date="2022-08" db="UniProtKB">
        <authorList>
            <consortium name="EnsemblMetazoa"/>
        </authorList>
    </citation>
    <scope>IDENTIFICATION</scope>
    <source>
        <strain evidence="1">05x7-T-G4-1.051#20</strain>
    </source>
</reference>
<dbReference type="Proteomes" id="UP000005408">
    <property type="component" value="Unassembled WGS sequence"/>
</dbReference>
<protein>
    <submittedName>
        <fullName evidence="1">Uncharacterized protein</fullName>
    </submittedName>
</protein>
<proteinExistence type="predicted"/>
<dbReference type="EnsemblMetazoa" id="G30231.1">
    <property type="protein sequence ID" value="G30231.1:cds"/>
    <property type="gene ID" value="G30231"/>
</dbReference>
<dbReference type="Gene3D" id="2.170.300.10">
    <property type="entry name" value="Tie2 ligand-binding domain superfamily"/>
    <property type="match status" value="1"/>
</dbReference>
<evidence type="ECO:0000313" key="2">
    <source>
        <dbReference type="Proteomes" id="UP000005408"/>
    </source>
</evidence>